<keyword evidence="13" id="KW-1185">Reference proteome</keyword>
<dbReference type="Gene3D" id="1.10.287.1170">
    <property type="entry name" value="glycoside hydrolase family 81 endo-[beta] glucanase"/>
    <property type="match status" value="1"/>
</dbReference>
<gene>
    <name evidence="12" type="ORF">BN1708_001925</name>
</gene>
<dbReference type="Pfam" id="PF17652">
    <property type="entry name" value="Glyco_hydro81C"/>
    <property type="match status" value="1"/>
</dbReference>
<evidence type="ECO:0000256" key="3">
    <source>
        <dbReference type="ARBA" id="ARBA00012780"/>
    </source>
</evidence>
<evidence type="ECO:0000256" key="9">
    <source>
        <dbReference type="SAM" id="SignalP"/>
    </source>
</evidence>
<evidence type="ECO:0000313" key="12">
    <source>
        <dbReference type="EMBL" id="CRJ81569.1"/>
    </source>
</evidence>
<evidence type="ECO:0000313" key="13">
    <source>
        <dbReference type="Proteomes" id="UP000044602"/>
    </source>
</evidence>
<dbReference type="EC" id="3.2.1.39" evidence="3"/>
<keyword evidence="9" id="KW-0732">Signal</keyword>
<evidence type="ECO:0000259" key="10">
    <source>
        <dbReference type="Pfam" id="PF03639"/>
    </source>
</evidence>
<evidence type="ECO:0000256" key="7">
    <source>
        <dbReference type="ARBA" id="ARBA00023316"/>
    </source>
</evidence>
<feature type="signal peptide" evidence="9">
    <location>
        <begin position="1"/>
        <end position="22"/>
    </location>
</feature>
<dbReference type="GO" id="GO:0000272">
    <property type="term" value="P:polysaccharide catabolic process"/>
    <property type="evidence" value="ECO:0007669"/>
    <property type="project" value="UniProtKB-KW"/>
</dbReference>
<dbReference type="InterPro" id="IPR040451">
    <property type="entry name" value="GH81_N"/>
</dbReference>
<dbReference type="GO" id="GO:0071555">
    <property type="term" value="P:cell wall organization"/>
    <property type="evidence" value="ECO:0007669"/>
    <property type="project" value="UniProtKB-KW"/>
</dbReference>
<evidence type="ECO:0000256" key="1">
    <source>
        <dbReference type="ARBA" id="ARBA00000382"/>
    </source>
</evidence>
<reference evidence="12 13" key="1">
    <citation type="submission" date="2015-05" db="EMBL/GenBank/DDBJ databases">
        <authorList>
            <person name="Wang D.B."/>
            <person name="Wang M."/>
        </authorList>
    </citation>
    <scope>NUCLEOTIDE SEQUENCE [LARGE SCALE GENOMIC DNA]</scope>
    <source>
        <strain evidence="12">VL1</strain>
    </source>
</reference>
<keyword evidence="6" id="KW-0326">Glycosidase</keyword>
<keyword evidence="5" id="KW-0119">Carbohydrate metabolism</keyword>
<dbReference type="Pfam" id="PF03639">
    <property type="entry name" value="Glyco_hydro_81"/>
    <property type="match status" value="1"/>
</dbReference>
<proteinExistence type="inferred from homology"/>
<dbReference type="InterPro" id="IPR005200">
    <property type="entry name" value="Endo-beta-glucanase"/>
</dbReference>
<comment type="similarity">
    <text evidence="2">Belongs to the glycosyl hydrolase 81 family.</text>
</comment>
<dbReference type="InterPro" id="IPR010916">
    <property type="entry name" value="TonB_box_CS"/>
</dbReference>
<evidence type="ECO:0000256" key="8">
    <source>
        <dbReference type="ARBA" id="ARBA00023326"/>
    </source>
</evidence>
<dbReference type="Proteomes" id="UP000044602">
    <property type="component" value="Unassembled WGS sequence"/>
</dbReference>
<dbReference type="InterPro" id="IPR040720">
    <property type="entry name" value="GH81_C"/>
</dbReference>
<sequence length="844" mass="92100">MHPSDNMKRSAIHLLWLAGAQALTVPPAITLTVDPLPSDYLTSYAKDDIIPTDETVTVKATVIPTGTALLLPTLSDVEPHTTGIIDPDIESLTKGLLLTTPIPSPTSLLQPVASPTLKKRQARPPTQQLEQRAGGDIFAVPVATSAPPSSIVRRTDHPAPRLGVRKSGPIQTNKFYSNFFLGDQTGPTYTFPYSIAWSRGQGPAASWGIAISHTEPKQRVFGPIEYNKANAYYINPVGIQSMILSAKELGKDTLLAMDQTTAFSARVGLKRDAASSPSIIFPLIQGMAFVTGQFSGATPMIQSGVYIRSMVRVATNPKTNVVKYNFLLEDGTTWRVYGHSTSGAALDLQVINNGLVQSRNRFYGTVQIAKDPMTTGSEKVLDDGAGIYATGITLTGSTSGTVGTYSFKFAKTGHPKGNIYTYALPHHVASFNADTTRRISALKLQTPTKGLGVAILGSVWTMTESNLPTSMSFSPWDITRGGRLALSTAVKNAIKPVALSEISQDMNAQTNLDSMYFSGKALAKFAQIVYVINDMLGDKALAQAGLNKLKAAFAVFATNKQKFPLIYESAWGGVVSSATYVNRDPMADFGNSYYNDHHFHYGYHVLAAAYIGYLDKTWLAQNKDYVNTLVRDYANPTVLDTFFPPHRSFDWYHGHSWAHGLFPSLDGKNQESSSEDISAMYAIKMWGTVIGDTNMVARADLQLSVMTRSLQQYYLYTSDNTAQPPSFIGNKVAGILFENKVHHTTFFDPNIEAIQGIHMIPIHAPSGLSRSKTFIKQEWDTYFSNGRIDKINNAWKGIAYANYAIIEPAKAYAFFNSSSFQPAWIDGGASRTWHMAYSAALGGL</sequence>
<evidence type="ECO:0000256" key="2">
    <source>
        <dbReference type="ARBA" id="ARBA00010730"/>
    </source>
</evidence>
<dbReference type="FunFam" id="1.10.287.1170:FF:000001">
    <property type="entry name" value="Endo-1,3-beta-glucanase Engl1"/>
    <property type="match status" value="1"/>
</dbReference>
<feature type="chain" id="PRO_5002565019" description="glucan endo-1,3-beta-D-glucosidase" evidence="9">
    <location>
        <begin position="23"/>
        <end position="844"/>
    </location>
</feature>
<dbReference type="PROSITE" id="PS00430">
    <property type="entry name" value="TONB_DEPENDENT_REC_1"/>
    <property type="match status" value="1"/>
</dbReference>
<evidence type="ECO:0000256" key="4">
    <source>
        <dbReference type="ARBA" id="ARBA00022801"/>
    </source>
</evidence>
<feature type="domain" description="Glycosyl hydrolase family 81 C-terminal" evidence="11">
    <location>
        <begin position="486"/>
        <end position="835"/>
    </location>
</feature>
<organism evidence="12 13">
    <name type="scientific">Verticillium longisporum</name>
    <name type="common">Verticillium dahliae var. longisporum</name>
    <dbReference type="NCBI Taxonomy" id="100787"/>
    <lineage>
        <taxon>Eukaryota</taxon>
        <taxon>Fungi</taxon>
        <taxon>Dikarya</taxon>
        <taxon>Ascomycota</taxon>
        <taxon>Pezizomycotina</taxon>
        <taxon>Sordariomycetes</taxon>
        <taxon>Hypocreomycetidae</taxon>
        <taxon>Glomerellales</taxon>
        <taxon>Plectosphaerellaceae</taxon>
        <taxon>Verticillium</taxon>
    </lineage>
</organism>
<keyword evidence="8" id="KW-0624">Polysaccharide degradation</keyword>
<evidence type="ECO:0000259" key="11">
    <source>
        <dbReference type="Pfam" id="PF17652"/>
    </source>
</evidence>
<keyword evidence="4" id="KW-0378">Hydrolase</keyword>
<dbReference type="Gene3D" id="1.20.5.420">
    <property type="entry name" value="Immunoglobulin FC, subunit C"/>
    <property type="match status" value="1"/>
</dbReference>
<name>A0A0G4KD97_VERLO</name>
<dbReference type="GO" id="GO:0009986">
    <property type="term" value="C:cell surface"/>
    <property type="evidence" value="ECO:0007669"/>
    <property type="project" value="TreeGrafter"/>
</dbReference>
<protein>
    <recommendedName>
        <fullName evidence="3">glucan endo-1,3-beta-D-glucosidase</fullName>
        <ecNumber evidence="3">3.2.1.39</ecNumber>
    </recommendedName>
</protein>
<dbReference type="PANTHER" id="PTHR31983">
    <property type="entry name" value="ENDO-1,3(4)-BETA-GLUCANASE 1"/>
    <property type="match status" value="1"/>
</dbReference>
<keyword evidence="7" id="KW-0961">Cell wall biogenesis/degradation</keyword>
<evidence type="ECO:0000256" key="5">
    <source>
        <dbReference type="ARBA" id="ARBA00023277"/>
    </source>
</evidence>
<dbReference type="STRING" id="100787.A0A0G4KD97"/>
<dbReference type="FunFam" id="2.70.98.30:FF:000006">
    <property type="entry name" value="Endo-1,3-beta-glucanase Engl1"/>
    <property type="match status" value="1"/>
</dbReference>
<dbReference type="GO" id="GO:0042973">
    <property type="term" value="F:glucan endo-1,3-beta-D-glucosidase activity"/>
    <property type="evidence" value="ECO:0007669"/>
    <property type="project" value="UniProtKB-EC"/>
</dbReference>
<dbReference type="Gene3D" id="2.70.98.30">
    <property type="entry name" value="Golgi alpha-mannosidase II, domain 4"/>
    <property type="match status" value="1"/>
</dbReference>
<dbReference type="AlphaFoldDB" id="A0A0G4KD97"/>
<accession>A0A0G4KD97</accession>
<dbReference type="PROSITE" id="PS52008">
    <property type="entry name" value="GH81"/>
    <property type="match status" value="1"/>
</dbReference>
<dbReference type="PANTHER" id="PTHR31983:SF0">
    <property type="entry name" value="GLUCAN ENDO-1,3-BETA-D-GLUCOSIDASE 2"/>
    <property type="match status" value="1"/>
</dbReference>
<evidence type="ECO:0000256" key="6">
    <source>
        <dbReference type="ARBA" id="ARBA00023295"/>
    </source>
</evidence>
<feature type="domain" description="Glycosyl hydrolase family 81 N-terminal" evidence="10">
    <location>
        <begin position="157"/>
        <end position="477"/>
    </location>
</feature>
<comment type="catalytic activity">
    <reaction evidence="1">
        <text>Hydrolysis of (1-&gt;3)-beta-D-glucosidic linkages in (1-&gt;3)-beta-D-glucans.</text>
        <dbReference type="EC" id="3.2.1.39"/>
    </reaction>
</comment>
<dbReference type="GO" id="GO:0052861">
    <property type="term" value="F:endo-1,3(4)-beta-glucanase activity"/>
    <property type="evidence" value="ECO:0007669"/>
    <property type="project" value="InterPro"/>
</dbReference>
<dbReference type="EMBL" id="CVQH01000002">
    <property type="protein sequence ID" value="CRJ81569.1"/>
    <property type="molecule type" value="Genomic_DNA"/>
</dbReference>